<dbReference type="Gene3D" id="3.10.250.10">
    <property type="entry name" value="SRCR-like domain"/>
    <property type="match status" value="2"/>
</dbReference>
<dbReference type="PANTHER" id="PTHR19331:SF465">
    <property type="entry name" value="EGG PEPTIDE SPERACT RECEPTOR"/>
    <property type="match status" value="1"/>
</dbReference>
<dbReference type="FunFam" id="3.10.250.10:FF:000016">
    <property type="entry name" value="Scavenger receptor cysteine-rich protein type 12"/>
    <property type="match status" value="1"/>
</dbReference>
<keyword evidence="16" id="KW-1185">Reference proteome</keyword>
<feature type="non-terminal residue" evidence="15">
    <location>
        <position position="1154"/>
    </location>
</feature>
<evidence type="ECO:0000256" key="10">
    <source>
        <dbReference type="PROSITE-ProRule" id="PRU00196"/>
    </source>
</evidence>
<protein>
    <submittedName>
        <fullName evidence="15">Soluble scavenger receptor cysteine-rich domain-containing protein SSC5D</fullName>
    </submittedName>
</protein>
<name>A0AA35T498_GEOBA</name>
<feature type="compositionally biased region" description="Low complexity" evidence="11">
    <location>
        <begin position="1122"/>
        <end position="1134"/>
    </location>
</feature>
<dbReference type="Proteomes" id="UP001174909">
    <property type="component" value="Unassembled WGS sequence"/>
</dbReference>
<dbReference type="CDD" id="cd00063">
    <property type="entry name" value="FN3"/>
    <property type="match status" value="4"/>
</dbReference>
<keyword evidence="8 15" id="KW-0675">Receptor</keyword>
<evidence type="ECO:0000313" key="15">
    <source>
        <dbReference type="EMBL" id="CAI8040612.1"/>
    </source>
</evidence>
<sequence length="1154" mass="126512">MSVQKGARLPLLPVAALTLLAVISAQQNQGVRLAGNSYGSHIGRVEVNYYGRWGTICESGWSIYDADVICGMLNYTGYICAIRSATSTFGEGTGSVWLTNLACRSYDTTLDQCRNSNPYNINPCTHSRDAALICQDPTVMPVPYEITVLNRTTRSIKVGWQLKFIPPLIQAIDFRLNITTEGATFPSVYVTRVPVTNTSRVFNYTLPRLSFNTSYTLYIRAEGEYQWCPYNELLGKYSEPVVIATADMIPPSTLPMRLLSQNQVTEPYIGRLQVYHDGQWGNVCDDLFGADDADVACLSLNYTDGAICYANSPFPPSSAPILLDNIDCSNADRFEDCIHRGWGVHDCSLSESIGLICNPGTSVAPLVTGLRITAVAPYSITVAWDPLRDVRRYRVMYGAVGGRTQLTYVRSSTSEWTLSRLVLNQNYTINISAAITFSSYRGGNCYSYFYGEPSDSVYALTKESPPTIAISAFHVTVVNSTVVEVTWQPPSTTVGINGDLRGFKLFVDKIDGNQTIIDIPGALNRAYFVTDLEELATYLFSILMYTVGDGPLSVRLQVTMPNASYVQLFQVFGRWGDGIEVLRAYAYNTGYNVLCGSNTPNAAYEWRFANGSRIGISNSGFRAAHFVNGTAVLQIGTASVYPRRLNACDGGVYTCIGTYPDGSRSSRNFTLIYGSSQPPIGTPRLIQRSSRWVQIGWDPLDCDGGFPLSAYVVEYRTGVYYYYSYTTLGEVTRLNYTIRELSPLTSYYFRIGRKSSSSLSISYSSSLSVTTLESGPSEPRSVVVRVGFNSEVCATWVQPALPVGTIILYNLYAEVVENSVEAVDVVDLPGNTAVKSLPGSQRSGCMRLSVTGVIYHFQMSAVVIINGRRVEGALSPYSPQTTLFVPEPGLSQPVNVRASSTNTSVTLQWELPEDLQLDENTFYNVSYSGMVEWISPSGVFTSFREQGWKTTDNTTVIFSPLTPSTAYIFGVSVVTEDGQSGTEVTSTVTTSSETGGKLAYFQVRIQTGNANCEQWVAEDTEGKLSQIQKSLQQSMLLLCQCQPQLSQGEFSCRTGPPNTVTYRARITGTSSRSATEVVAIMGAWVQTNKGSVQIDRLRYYLDPTCDPTLENIHGPDCPVAETPTTQPITPPTKTGIDPKDPQSERQTGDDNGGA</sequence>
<evidence type="ECO:0000256" key="1">
    <source>
        <dbReference type="ARBA" id="ARBA00004167"/>
    </source>
</evidence>
<comment type="caution">
    <text evidence="15">The sequence shown here is derived from an EMBL/GenBank/DDBJ whole genome shotgun (WGS) entry which is preliminary data.</text>
</comment>
<dbReference type="SMART" id="SM00202">
    <property type="entry name" value="SR"/>
    <property type="match status" value="2"/>
</dbReference>
<dbReference type="Pfam" id="PF00041">
    <property type="entry name" value="fn3"/>
    <property type="match status" value="2"/>
</dbReference>
<dbReference type="InterPro" id="IPR013783">
    <property type="entry name" value="Ig-like_fold"/>
</dbReference>
<dbReference type="InterPro" id="IPR003961">
    <property type="entry name" value="FN3_dom"/>
</dbReference>
<comment type="subcellular location">
    <subcellularLocation>
        <location evidence="1">Membrane</location>
        <topology evidence="1">Single-pass membrane protein</topology>
    </subcellularLocation>
</comment>
<keyword evidence="9" id="KW-0325">Glycoprotein</keyword>
<dbReference type="InterPro" id="IPR036116">
    <property type="entry name" value="FN3_sf"/>
</dbReference>
<comment type="caution">
    <text evidence="10">Lacks conserved residue(s) required for the propagation of feature annotation.</text>
</comment>
<dbReference type="InterPro" id="IPR001190">
    <property type="entry name" value="SRCR"/>
</dbReference>
<dbReference type="EMBL" id="CASHTH010003121">
    <property type="protein sequence ID" value="CAI8040612.1"/>
    <property type="molecule type" value="Genomic_DNA"/>
</dbReference>
<evidence type="ECO:0000259" key="13">
    <source>
        <dbReference type="PROSITE" id="PS50287"/>
    </source>
</evidence>
<evidence type="ECO:0000313" key="16">
    <source>
        <dbReference type="Proteomes" id="UP001174909"/>
    </source>
</evidence>
<feature type="chain" id="PRO_5041214995" evidence="12">
    <location>
        <begin position="26"/>
        <end position="1154"/>
    </location>
</feature>
<evidence type="ECO:0000256" key="5">
    <source>
        <dbReference type="ARBA" id="ARBA00022989"/>
    </source>
</evidence>
<feature type="domain" description="Fibronectin type-III" evidence="14">
    <location>
        <begin position="892"/>
        <end position="994"/>
    </location>
</feature>
<dbReference type="SMART" id="SM00060">
    <property type="entry name" value="FN3"/>
    <property type="match status" value="6"/>
</dbReference>
<dbReference type="SUPFAM" id="SSF49265">
    <property type="entry name" value="Fibronectin type III"/>
    <property type="match status" value="4"/>
</dbReference>
<dbReference type="AlphaFoldDB" id="A0AA35T498"/>
<dbReference type="InterPro" id="IPR036772">
    <property type="entry name" value="SRCR-like_dom_sf"/>
</dbReference>
<gene>
    <name evidence="15" type="ORF">GBAR_LOCUS22620</name>
</gene>
<dbReference type="Gene3D" id="2.60.40.10">
    <property type="entry name" value="Immunoglobulins"/>
    <property type="match status" value="5"/>
</dbReference>
<evidence type="ECO:0000256" key="3">
    <source>
        <dbReference type="ARBA" id="ARBA00022729"/>
    </source>
</evidence>
<dbReference type="PROSITE" id="PS50287">
    <property type="entry name" value="SRCR_2"/>
    <property type="match status" value="2"/>
</dbReference>
<dbReference type="FunFam" id="3.10.250.10:FF:000007">
    <property type="entry name" value="Soluble scavenger receptor cysteine-rich domain-containing protein SSC5D"/>
    <property type="match status" value="1"/>
</dbReference>
<feature type="domain" description="SRCR" evidence="13">
    <location>
        <begin position="256"/>
        <end position="358"/>
    </location>
</feature>
<keyword evidence="4" id="KW-0677">Repeat</keyword>
<evidence type="ECO:0000256" key="2">
    <source>
        <dbReference type="ARBA" id="ARBA00022692"/>
    </source>
</evidence>
<dbReference type="Pfam" id="PF00530">
    <property type="entry name" value="SRCR"/>
    <property type="match status" value="2"/>
</dbReference>
<keyword evidence="6" id="KW-0472">Membrane</keyword>
<feature type="domain" description="Fibronectin type-III" evidence="14">
    <location>
        <begin position="469"/>
        <end position="563"/>
    </location>
</feature>
<evidence type="ECO:0000256" key="11">
    <source>
        <dbReference type="SAM" id="MobiDB-lite"/>
    </source>
</evidence>
<feature type="compositionally biased region" description="Basic and acidic residues" evidence="11">
    <location>
        <begin position="1136"/>
        <end position="1148"/>
    </location>
</feature>
<accession>A0AA35T498</accession>
<evidence type="ECO:0000256" key="4">
    <source>
        <dbReference type="ARBA" id="ARBA00022737"/>
    </source>
</evidence>
<keyword evidence="2" id="KW-0812">Transmembrane</keyword>
<organism evidence="15 16">
    <name type="scientific">Geodia barretti</name>
    <name type="common">Barrett's horny sponge</name>
    <dbReference type="NCBI Taxonomy" id="519541"/>
    <lineage>
        <taxon>Eukaryota</taxon>
        <taxon>Metazoa</taxon>
        <taxon>Porifera</taxon>
        <taxon>Demospongiae</taxon>
        <taxon>Heteroscleromorpha</taxon>
        <taxon>Tetractinellida</taxon>
        <taxon>Astrophorina</taxon>
        <taxon>Geodiidae</taxon>
        <taxon>Geodia</taxon>
    </lineage>
</organism>
<proteinExistence type="predicted"/>
<dbReference type="SUPFAM" id="SSF56487">
    <property type="entry name" value="SRCR-like"/>
    <property type="match status" value="2"/>
</dbReference>
<evidence type="ECO:0000256" key="8">
    <source>
        <dbReference type="ARBA" id="ARBA00023170"/>
    </source>
</evidence>
<evidence type="ECO:0000259" key="14">
    <source>
        <dbReference type="PROSITE" id="PS50853"/>
    </source>
</evidence>
<evidence type="ECO:0000256" key="9">
    <source>
        <dbReference type="ARBA" id="ARBA00023180"/>
    </source>
</evidence>
<dbReference type="PROSITE" id="PS50853">
    <property type="entry name" value="FN3"/>
    <property type="match status" value="5"/>
</dbReference>
<evidence type="ECO:0000256" key="6">
    <source>
        <dbReference type="ARBA" id="ARBA00023136"/>
    </source>
</evidence>
<dbReference type="GO" id="GO:0016020">
    <property type="term" value="C:membrane"/>
    <property type="evidence" value="ECO:0007669"/>
    <property type="project" value="UniProtKB-SubCell"/>
</dbReference>
<feature type="domain" description="Fibronectin type-III" evidence="14">
    <location>
        <begin position="366"/>
        <end position="464"/>
    </location>
</feature>
<feature type="region of interest" description="Disordered" evidence="11">
    <location>
        <begin position="1112"/>
        <end position="1154"/>
    </location>
</feature>
<feature type="domain" description="Fibronectin type-III" evidence="14">
    <location>
        <begin position="142"/>
        <end position="248"/>
    </location>
</feature>
<keyword evidence="5" id="KW-1133">Transmembrane helix</keyword>
<evidence type="ECO:0000256" key="12">
    <source>
        <dbReference type="SAM" id="SignalP"/>
    </source>
</evidence>
<keyword evidence="7 10" id="KW-1015">Disulfide bond</keyword>
<feature type="signal peptide" evidence="12">
    <location>
        <begin position="1"/>
        <end position="25"/>
    </location>
</feature>
<dbReference type="PANTHER" id="PTHR19331">
    <property type="entry name" value="SCAVENGER RECEPTOR DOMAIN-CONTAINING"/>
    <property type="match status" value="1"/>
</dbReference>
<feature type="domain" description="SRCR" evidence="13">
    <location>
        <begin position="31"/>
        <end position="135"/>
    </location>
</feature>
<feature type="disulfide bond" evidence="10">
    <location>
        <begin position="103"/>
        <end position="113"/>
    </location>
</feature>
<evidence type="ECO:0000256" key="7">
    <source>
        <dbReference type="ARBA" id="ARBA00023157"/>
    </source>
</evidence>
<feature type="domain" description="Fibronectin type-III" evidence="14">
    <location>
        <begin position="679"/>
        <end position="774"/>
    </location>
</feature>
<keyword evidence="3 12" id="KW-0732">Signal</keyword>
<reference evidence="15" key="1">
    <citation type="submission" date="2023-03" db="EMBL/GenBank/DDBJ databases">
        <authorList>
            <person name="Steffen K."/>
            <person name="Cardenas P."/>
        </authorList>
    </citation>
    <scope>NUCLEOTIDE SEQUENCE</scope>
</reference>